<name>A0ACC1R050_9HYPO</name>
<reference evidence="1" key="1">
    <citation type="submission" date="2022-07" db="EMBL/GenBank/DDBJ databases">
        <title>Genome Sequence of Lecanicillium saksenae.</title>
        <authorList>
            <person name="Buettner E."/>
        </authorList>
    </citation>
    <scope>NUCLEOTIDE SEQUENCE</scope>
    <source>
        <strain evidence="1">VT-O1</strain>
    </source>
</reference>
<keyword evidence="2" id="KW-1185">Reference proteome</keyword>
<dbReference type="Proteomes" id="UP001148737">
    <property type="component" value="Unassembled WGS sequence"/>
</dbReference>
<dbReference type="EMBL" id="JANAKD010000279">
    <property type="protein sequence ID" value="KAJ3495452.1"/>
    <property type="molecule type" value="Genomic_DNA"/>
</dbReference>
<proteinExistence type="predicted"/>
<evidence type="ECO:0000313" key="2">
    <source>
        <dbReference type="Proteomes" id="UP001148737"/>
    </source>
</evidence>
<protein>
    <submittedName>
        <fullName evidence="1">Uncharacterized protein</fullName>
    </submittedName>
</protein>
<gene>
    <name evidence="1" type="ORF">NLG97_g3390</name>
</gene>
<accession>A0ACC1R050</accession>
<organism evidence="1 2">
    <name type="scientific">Lecanicillium saksenae</name>
    <dbReference type="NCBI Taxonomy" id="468837"/>
    <lineage>
        <taxon>Eukaryota</taxon>
        <taxon>Fungi</taxon>
        <taxon>Dikarya</taxon>
        <taxon>Ascomycota</taxon>
        <taxon>Pezizomycotina</taxon>
        <taxon>Sordariomycetes</taxon>
        <taxon>Hypocreomycetidae</taxon>
        <taxon>Hypocreales</taxon>
        <taxon>Cordycipitaceae</taxon>
        <taxon>Lecanicillium</taxon>
    </lineage>
</organism>
<sequence>MDAVHSQVDEMSCDASQCPPSSPAATTTTTTAATTFNQPNSQRVSVDHLPKLGELSDDGQTSWHERAGWRFIRSCTPAWFTVNMGTGIVGILLQTLPYNGRWLYWISIIFFVLNVVLFVIFVVTSALRYTLYPGLWSTTLRHPVVPLFLGAFPIALSTIIEMMILVCGPAWGQWAIIFAWALWWIDIVVSIAICYGVPFYIMYAQDIQLSNVTAAWLLPGASVIVAAGVGGVVAEALENTQHALWTLLVSYFLWGTAMPISVSLMVIYLHRLFVHKLPPREVIVSSLLPVAALGQGGFGILQFGKVAMEVFPQNGIFATPSNSAGQVLYTIGWLISILMWSYGSFWLAIAIMSMARGRFAFNLSWWSFTFPLGVWASTAVAFGEEMPSTFFKVFGTVVSIIVTLLWVVVALGTLRGVINGTIFAAPDFEAWRKSRNNKPEIIEKV</sequence>
<comment type="caution">
    <text evidence="1">The sequence shown here is derived from an EMBL/GenBank/DDBJ whole genome shotgun (WGS) entry which is preliminary data.</text>
</comment>
<evidence type="ECO:0000313" key="1">
    <source>
        <dbReference type="EMBL" id="KAJ3495452.1"/>
    </source>
</evidence>